<protein>
    <submittedName>
        <fullName evidence="2">Uncharacterized protein</fullName>
    </submittedName>
</protein>
<accession>A0AAE5BVA7</accession>
<dbReference type="EMBL" id="JAABNR010000013">
    <property type="protein sequence ID" value="NBZ88716.1"/>
    <property type="molecule type" value="Genomic_DNA"/>
</dbReference>
<evidence type="ECO:0000256" key="1">
    <source>
        <dbReference type="SAM" id="Coils"/>
    </source>
</evidence>
<gene>
    <name evidence="2" type="ORF">GV832_14080</name>
</gene>
<feature type="coiled-coil region" evidence="1">
    <location>
        <begin position="204"/>
        <end position="277"/>
    </location>
</feature>
<keyword evidence="1" id="KW-0175">Coiled coil</keyword>
<keyword evidence="3" id="KW-1185">Reference proteome</keyword>
<dbReference type="AlphaFoldDB" id="A0AAE5BVA7"/>
<name>A0AAE5BVA7_9RHOB</name>
<proteinExistence type="predicted"/>
<evidence type="ECO:0000313" key="2">
    <source>
        <dbReference type="EMBL" id="NBZ88716.1"/>
    </source>
</evidence>
<organism evidence="2 3">
    <name type="scientific">Stagnihabitans tardus</name>
    <dbReference type="NCBI Taxonomy" id="2699202"/>
    <lineage>
        <taxon>Bacteria</taxon>
        <taxon>Pseudomonadati</taxon>
        <taxon>Pseudomonadota</taxon>
        <taxon>Alphaproteobacteria</taxon>
        <taxon>Rhodobacterales</taxon>
        <taxon>Paracoccaceae</taxon>
        <taxon>Stagnihabitans</taxon>
    </lineage>
</organism>
<dbReference type="Proteomes" id="UP001193501">
    <property type="component" value="Unassembled WGS sequence"/>
</dbReference>
<reference evidence="2" key="1">
    <citation type="submission" date="2020-01" db="EMBL/GenBank/DDBJ databases">
        <authorList>
            <person name="Chen W.-M."/>
        </authorList>
    </citation>
    <scope>NUCLEOTIDE SEQUENCE</scope>
    <source>
        <strain evidence="2">CYK-10</strain>
    </source>
</reference>
<comment type="caution">
    <text evidence="2">The sequence shown here is derived from an EMBL/GenBank/DDBJ whole genome shotgun (WGS) entry which is preliminary data.</text>
</comment>
<sequence>MEVTMAEDWSKIDRDWAKLEMKLKVYGLAQAKKLFAIVTARDKLLDQHEKAFRAAIQGAIKAGVKGDTLKELSVHKPVVAAQSDLDADCREITTEVKTLSTFCKECEVLGDTVEKLSDAVAKLLKSSGGKAPAPKAKMVDKIEATRKELHEAATFRFKVDKFLVAFPKQYPAWLKHVVEKELEKGSGEAEKQREKEADKEGFSAEAFEDRAAELEALRKKVAKALAGAREALKEDLRNAAQLVKEANTDVTRMRKLLAEAKAQRDKFKKEIALLKDAKKILKLVDGLPEIVTEADAELKKVGTELKKAVSAK</sequence>
<evidence type="ECO:0000313" key="3">
    <source>
        <dbReference type="Proteomes" id="UP001193501"/>
    </source>
</evidence>